<accession>A0A9P6L3I5</accession>
<evidence type="ECO:0000313" key="9">
    <source>
        <dbReference type="Proteomes" id="UP000736335"/>
    </source>
</evidence>
<keyword evidence="4" id="KW-0539">Nucleus</keyword>
<dbReference type="Gene3D" id="1.10.10.60">
    <property type="entry name" value="Homeodomain-like"/>
    <property type="match status" value="3"/>
</dbReference>
<dbReference type="Pfam" id="PF00249">
    <property type="entry name" value="Myb_DNA-binding"/>
    <property type="match status" value="1"/>
</dbReference>
<dbReference type="CDD" id="cd00167">
    <property type="entry name" value="SANT"/>
    <property type="match status" value="2"/>
</dbReference>
<evidence type="ECO:0000256" key="4">
    <source>
        <dbReference type="ARBA" id="ARBA00023242"/>
    </source>
</evidence>
<evidence type="ECO:0000313" key="8">
    <source>
        <dbReference type="EMBL" id="KAF9780729.1"/>
    </source>
</evidence>
<keyword evidence="3" id="KW-0804">Transcription</keyword>
<keyword evidence="8" id="KW-0371">Homeobox</keyword>
<reference evidence="8" key="2">
    <citation type="submission" date="2020-11" db="EMBL/GenBank/DDBJ databases">
        <authorList>
            <consortium name="DOE Joint Genome Institute"/>
            <person name="Kuo A."/>
            <person name="Miyauchi S."/>
            <person name="Kiss E."/>
            <person name="Drula E."/>
            <person name="Kohler A."/>
            <person name="Sanchez-Garcia M."/>
            <person name="Andreopoulos B."/>
            <person name="Barry K.W."/>
            <person name="Bonito G."/>
            <person name="Buee M."/>
            <person name="Carver A."/>
            <person name="Chen C."/>
            <person name="Cichocki N."/>
            <person name="Clum A."/>
            <person name="Culley D."/>
            <person name="Crous P.W."/>
            <person name="Fauchery L."/>
            <person name="Girlanda M."/>
            <person name="Hayes R."/>
            <person name="Keri Z."/>
            <person name="Labutti K."/>
            <person name="Lipzen A."/>
            <person name="Lombard V."/>
            <person name="Magnuson J."/>
            <person name="Maillard F."/>
            <person name="Morin E."/>
            <person name="Murat C."/>
            <person name="Nolan M."/>
            <person name="Ohm R."/>
            <person name="Pangilinan J."/>
            <person name="Pereira M."/>
            <person name="Perotto S."/>
            <person name="Peter M."/>
            <person name="Riley R."/>
            <person name="Sitrit Y."/>
            <person name="Stielow B."/>
            <person name="Szollosi G."/>
            <person name="Zifcakova L."/>
            <person name="Stursova M."/>
            <person name="Spatafora J.W."/>
            <person name="Tedersoo L."/>
            <person name="Vaario L.-M."/>
            <person name="Yamada A."/>
            <person name="Yan M."/>
            <person name="Wang P."/>
            <person name="Xu J."/>
            <person name="Bruns T."/>
            <person name="Baldrian P."/>
            <person name="Vilgalys R."/>
            <person name="Henrissat B."/>
            <person name="Grigoriev I.V."/>
            <person name="Hibbett D."/>
            <person name="Nagy L.G."/>
            <person name="Martin F.M."/>
        </authorList>
    </citation>
    <scope>NUCLEOTIDE SEQUENCE</scope>
    <source>
        <strain evidence="8">UH-Tt-Lm1</strain>
    </source>
</reference>
<feature type="domain" description="Myb-like" evidence="5">
    <location>
        <begin position="1"/>
        <end position="48"/>
    </location>
</feature>
<evidence type="ECO:0000259" key="6">
    <source>
        <dbReference type="PROSITE" id="PS51293"/>
    </source>
</evidence>
<name>A0A9P6L3I5_9AGAM</name>
<dbReference type="InterPro" id="IPR017884">
    <property type="entry name" value="SANT_dom"/>
</dbReference>
<dbReference type="GO" id="GO:0000978">
    <property type="term" value="F:RNA polymerase II cis-regulatory region sequence-specific DNA binding"/>
    <property type="evidence" value="ECO:0007669"/>
    <property type="project" value="TreeGrafter"/>
</dbReference>
<dbReference type="InterPro" id="IPR051575">
    <property type="entry name" value="Myb-like_DNA-bd"/>
</dbReference>
<dbReference type="AlphaFoldDB" id="A0A9P6L3I5"/>
<dbReference type="OrthoDB" id="2143914at2759"/>
<evidence type="ECO:0000259" key="5">
    <source>
        <dbReference type="PROSITE" id="PS50090"/>
    </source>
</evidence>
<dbReference type="PROSITE" id="PS50090">
    <property type="entry name" value="MYB_LIKE"/>
    <property type="match status" value="3"/>
</dbReference>
<dbReference type="InterPro" id="IPR009057">
    <property type="entry name" value="Homeodomain-like_sf"/>
</dbReference>
<comment type="caution">
    <text evidence="8">The sequence shown here is derived from an EMBL/GenBank/DDBJ whole genome shotgun (WGS) entry which is preliminary data.</text>
</comment>
<evidence type="ECO:0000256" key="2">
    <source>
        <dbReference type="ARBA" id="ARBA00023125"/>
    </source>
</evidence>
<feature type="domain" description="HTH myb-type" evidence="7">
    <location>
        <begin position="105"/>
        <end position="154"/>
    </location>
</feature>
<feature type="domain" description="Myb-like" evidence="5">
    <location>
        <begin position="100"/>
        <end position="150"/>
    </location>
</feature>
<gene>
    <name evidence="8" type="ORF">BJ322DRAFT_1011702</name>
</gene>
<organism evidence="8 9">
    <name type="scientific">Thelephora terrestris</name>
    <dbReference type="NCBI Taxonomy" id="56493"/>
    <lineage>
        <taxon>Eukaryota</taxon>
        <taxon>Fungi</taxon>
        <taxon>Dikarya</taxon>
        <taxon>Basidiomycota</taxon>
        <taxon>Agaricomycotina</taxon>
        <taxon>Agaricomycetes</taxon>
        <taxon>Thelephorales</taxon>
        <taxon>Thelephoraceae</taxon>
        <taxon>Thelephora</taxon>
    </lineage>
</organism>
<dbReference type="InterPro" id="IPR001005">
    <property type="entry name" value="SANT/Myb"/>
</dbReference>
<evidence type="ECO:0000259" key="7">
    <source>
        <dbReference type="PROSITE" id="PS51294"/>
    </source>
</evidence>
<dbReference type="InterPro" id="IPR017930">
    <property type="entry name" value="Myb_dom"/>
</dbReference>
<feature type="domain" description="Myb-like" evidence="5">
    <location>
        <begin position="49"/>
        <end position="99"/>
    </location>
</feature>
<dbReference type="EMBL" id="WIUZ02000015">
    <property type="protein sequence ID" value="KAF9780729.1"/>
    <property type="molecule type" value="Genomic_DNA"/>
</dbReference>
<keyword evidence="1" id="KW-0805">Transcription regulation</keyword>
<dbReference type="GO" id="GO:0019185">
    <property type="term" value="C:snRNA-activating protein complex"/>
    <property type="evidence" value="ECO:0007669"/>
    <property type="project" value="TreeGrafter"/>
</dbReference>
<dbReference type="SMART" id="SM00717">
    <property type="entry name" value="SANT"/>
    <property type="match status" value="3"/>
</dbReference>
<dbReference type="Pfam" id="PF13921">
    <property type="entry name" value="Myb_DNA-bind_6"/>
    <property type="match status" value="1"/>
</dbReference>
<feature type="domain" description="SANT" evidence="6">
    <location>
        <begin position="52"/>
        <end position="100"/>
    </location>
</feature>
<dbReference type="PROSITE" id="PS51293">
    <property type="entry name" value="SANT"/>
    <property type="match status" value="1"/>
</dbReference>
<evidence type="ECO:0000256" key="3">
    <source>
        <dbReference type="ARBA" id="ARBA00023163"/>
    </source>
</evidence>
<dbReference type="GO" id="GO:0042795">
    <property type="term" value="P:snRNA transcription by RNA polymerase II"/>
    <property type="evidence" value="ECO:0007669"/>
    <property type="project" value="TreeGrafter"/>
</dbReference>
<dbReference type="GO" id="GO:0001006">
    <property type="term" value="F:RNA polymerase III type 3 promoter sequence-specific DNA binding"/>
    <property type="evidence" value="ECO:0007669"/>
    <property type="project" value="TreeGrafter"/>
</dbReference>
<feature type="domain" description="HTH myb-type" evidence="7">
    <location>
        <begin position="1"/>
        <end position="44"/>
    </location>
</feature>
<dbReference type="SUPFAM" id="SSF46689">
    <property type="entry name" value="Homeodomain-like"/>
    <property type="match status" value="2"/>
</dbReference>
<keyword evidence="9" id="KW-1185">Reference proteome</keyword>
<dbReference type="PANTHER" id="PTHR46621">
    <property type="entry name" value="SNRNA-ACTIVATING PROTEIN COMPLEX SUBUNIT 4"/>
    <property type="match status" value="1"/>
</dbReference>
<dbReference type="GO" id="GO:0042796">
    <property type="term" value="P:snRNA transcription by RNA polymerase III"/>
    <property type="evidence" value="ECO:0007669"/>
    <property type="project" value="TreeGrafter"/>
</dbReference>
<dbReference type="Proteomes" id="UP000736335">
    <property type="component" value="Unassembled WGS sequence"/>
</dbReference>
<feature type="domain" description="HTH myb-type" evidence="7">
    <location>
        <begin position="49"/>
        <end position="103"/>
    </location>
</feature>
<reference evidence="8" key="1">
    <citation type="journal article" date="2020" name="Nat. Commun.">
        <title>Large-scale genome sequencing of mycorrhizal fungi provides insights into the early evolution of symbiotic traits.</title>
        <authorList>
            <person name="Miyauchi S."/>
            <person name="Kiss E."/>
            <person name="Kuo A."/>
            <person name="Drula E."/>
            <person name="Kohler A."/>
            <person name="Sanchez-Garcia M."/>
            <person name="Morin E."/>
            <person name="Andreopoulos B."/>
            <person name="Barry K.W."/>
            <person name="Bonito G."/>
            <person name="Buee M."/>
            <person name="Carver A."/>
            <person name="Chen C."/>
            <person name="Cichocki N."/>
            <person name="Clum A."/>
            <person name="Culley D."/>
            <person name="Crous P.W."/>
            <person name="Fauchery L."/>
            <person name="Girlanda M."/>
            <person name="Hayes R.D."/>
            <person name="Keri Z."/>
            <person name="LaButti K."/>
            <person name="Lipzen A."/>
            <person name="Lombard V."/>
            <person name="Magnuson J."/>
            <person name="Maillard F."/>
            <person name="Murat C."/>
            <person name="Nolan M."/>
            <person name="Ohm R.A."/>
            <person name="Pangilinan J."/>
            <person name="Pereira M.F."/>
            <person name="Perotto S."/>
            <person name="Peter M."/>
            <person name="Pfister S."/>
            <person name="Riley R."/>
            <person name="Sitrit Y."/>
            <person name="Stielow J.B."/>
            <person name="Szollosi G."/>
            <person name="Zifcakova L."/>
            <person name="Stursova M."/>
            <person name="Spatafora J.W."/>
            <person name="Tedersoo L."/>
            <person name="Vaario L.M."/>
            <person name="Yamada A."/>
            <person name="Yan M."/>
            <person name="Wang P."/>
            <person name="Xu J."/>
            <person name="Bruns T."/>
            <person name="Baldrian P."/>
            <person name="Vilgalys R."/>
            <person name="Dunand C."/>
            <person name="Henrissat B."/>
            <person name="Grigoriev I.V."/>
            <person name="Hibbett D."/>
            <person name="Nagy L.G."/>
            <person name="Martin F.M."/>
        </authorList>
    </citation>
    <scope>NUCLEOTIDE SEQUENCE</scope>
    <source>
        <strain evidence="8">UH-Tt-Lm1</strain>
    </source>
</reference>
<feature type="non-terminal residue" evidence="8">
    <location>
        <position position="201"/>
    </location>
</feature>
<keyword evidence="2 8" id="KW-0238">DNA-binding</keyword>
<protein>
    <submittedName>
        <fullName evidence="8">Homeodomain-like protein</fullName>
    </submittedName>
</protein>
<proteinExistence type="predicted"/>
<evidence type="ECO:0000256" key="1">
    <source>
        <dbReference type="ARBA" id="ARBA00023015"/>
    </source>
</evidence>
<sequence>FARWTPEEDKILLSAIERCGPVIVWSQVSACFPSRNSKSCRKRWIHSLDPTLRKGRWTKEEDVLLITAVETCGPQWFQVAKVLPGRTDDQCAKRWRENLDPSISRRPWTEEEDELLMETYEKIGKRWKDLASLFQGRPPVHCRNRVQSLVRARRRAVAAARKAAKAIVREDIGVDKEVTTTGLPLDSTAVVRMIIPSACCL</sequence>
<dbReference type="PANTHER" id="PTHR46621:SF1">
    <property type="entry name" value="SNRNA-ACTIVATING PROTEIN COMPLEX SUBUNIT 4"/>
    <property type="match status" value="1"/>
</dbReference>
<dbReference type="PROSITE" id="PS51294">
    <property type="entry name" value="HTH_MYB"/>
    <property type="match status" value="3"/>
</dbReference>